<proteinExistence type="predicted"/>
<gene>
    <name evidence="1" type="ORF">METZ01_LOCUS97869</name>
</gene>
<dbReference type="EMBL" id="UINC01010088">
    <property type="protein sequence ID" value="SVA45015.1"/>
    <property type="molecule type" value="Genomic_DNA"/>
</dbReference>
<evidence type="ECO:0000313" key="1">
    <source>
        <dbReference type="EMBL" id="SVA45015.1"/>
    </source>
</evidence>
<protein>
    <recommendedName>
        <fullName evidence="2">Cytochrome c domain-containing protein</fullName>
    </recommendedName>
</protein>
<name>A0A381VXL3_9ZZZZ</name>
<sequence>MGVAVVLPILHVTLSAGIVEIEREPINYKTTPVQDRVQRLKQQMDRGDVRLEWDKNRGWLPSVLEHLDVPVSSQTLVFSKTSLQIRRISPARPRAIYFNDDTYVGWVQNGDVIELSAVDSKQGGIFYVLKQQKADRPVIIRDQGDCLTCHASSKTKGVPGYLVRSVFASREGQPHFGFGTTTTDHTTPMEKRFGGWYVTGTHGRMRHRGNVIARDDRYNPIDPEKGANIVDLSKFLRVEPYLERGSDIVALMILEHQSQMHNLITNGSYDCRHAFHYQKIMNRALDRPTDHETESTRSRIVNAGDKLLRYLLFCDEFMLDSPVKGTSGFARHFSSLGPRDRKGRSLRDLDLGRRIFRYPCSFLIYSESFDKLPAPLLAHVETRLIRVLRGEDLSGDFQHLSPDDREAILEILMDTKPGFRAKANALE</sequence>
<organism evidence="1">
    <name type="scientific">marine metagenome</name>
    <dbReference type="NCBI Taxonomy" id="408172"/>
    <lineage>
        <taxon>unclassified sequences</taxon>
        <taxon>metagenomes</taxon>
        <taxon>ecological metagenomes</taxon>
    </lineage>
</organism>
<accession>A0A381VXL3</accession>
<evidence type="ECO:0008006" key="2">
    <source>
        <dbReference type="Google" id="ProtNLM"/>
    </source>
</evidence>
<dbReference type="AlphaFoldDB" id="A0A381VXL3"/>
<reference evidence="1" key="1">
    <citation type="submission" date="2018-05" db="EMBL/GenBank/DDBJ databases">
        <authorList>
            <person name="Lanie J.A."/>
            <person name="Ng W.-L."/>
            <person name="Kazmierczak K.M."/>
            <person name="Andrzejewski T.M."/>
            <person name="Davidsen T.M."/>
            <person name="Wayne K.J."/>
            <person name="Tettelin H."/>
            <person name="Glass J.I."/>
            <person name="Rusch D."/>
            <person name="Podicherti R."/>
            <person name="Tsui H.-C.T."/>
            <person name="Winkler M.E."/>
        </authorList>
    </citation>
    <scope>NUCLEOTIDE SEQUENCE</scope>
</reference>